<keyword evidence="1" id="KW-0732">Signal</keyword>
<evidence type="ECO:0000313" key="3">
    <source>
        <dbReference type="EMBL" id="PQJ12209.1"/>
    </source>
</evidence>
<dbReference type="OrthoDB" id="862563at2"/>
<gene>
    <name evidence="3" type="ORF">CJD36_000160</name>
</gene>
<keyword evidence="4" id="KW-1185">Reference proteome</keyword>
<reference evidence="3 4" key="1">
    <citation type="submission" date="2018-01" db="EMBL/GenBank/DDBJ databases">
        <title>A novel member of the phylum Bacteroidetes isolated from glacier ice.</title>
        <authorList>
            <person name="Liu Q."/>
            <person name="Xin Y.-H."/>
        </authorList>
    </citation>
    <scope>NUCLEOTIDE SEQUENCE [LARGE SCALE GENOMIC DNA]</scope>
    <source>
        <strain evidence="3 4">RB1R16</strain>
    </source>
</reference>
<protein>
    <recommendedName>
        <fullName evidence="2">Secretion system C-terminal sorting domain-containing protein</fullName>
    </recommendedName>
</protein>
<feature type="signal peptide" evidence="1">
    <location>
        <begin position="1"/>
        <end position="22"/>
    </location>
</feature>
<organism evidence="3 4">
    <name type="scientific">Flavipsychrobacter stenotrophus</name>
    <dbReference type="NCBI Taxonomy" id="2077091"/>
    <lineage>
        <taxon>Bacteria</taxon>
        <taxon>Pseudomonadati</taxon>
        <taxon>Bacteroidota</taxon>
        <taxon>Chitinophagia</taxon>
        <taxon>Chitinophagales</taxon>
        <taxon>Chitinophagaceae</taxon>
        <taxon>Flavipsychrobacter</taxon>
    </lineage>
</organism>
<evidence type="ECO:0000259" key="2">
    <source>
        <dbReference type="Pfam" id="PF18962"/>
    </source>
</evidence>
<dbReference type="Pfam" id="PF18962">
    <property type="entry name" value="Por_Secre_tail"/>
    <property type="match status" value="1"/>
</dbReference>
<dbReference type="RefSeq" id="WP_105037094.1">
    <property type="nucleotide sequence ID" value="NZ_PPSL01000001.1"/>
</dbReference>
<feature type="domain" description="Secretion system C-terminal sorting" evidence="2">
    <location>
        <begin position="268"/>
        <end position="335"/>
    </location>
</feature>
<dbReference type="Proteomes" id="UP000239872">
    <property type="component" value="Unassembled WGS sequence"/>
</dbReference>
<feature type="chain" id="PRO_5015677261" description="Secretion system C-terminal sorting domain-containing protein" evidence="1">
    <location>
        <begin position="23"/>
        <end position="347"/>
    </location>
</feature>
<accession>A0A2S7SZ38</accession>
<evidence type="ECO:0000256" key="1">
    <source>
        <dbReference type="SAM" id="SignalP"/>
    </source>
</evidence>
<dbReference type="EMBL" id="PPSL01000001">
    <property type="protein sequence ID" value="PQJ12209.1"/>
    <property type="molecule type" value="Genomic_DNA"/>
</dbReference>
<sequence length="347" mass="37354">MNKLYTISILFCLMVLGTKSHAQNILVVNDNDNITYNTDTFLSDLNHAIYSSYTYWSAPDSGSGPTAAYLAGFDMVVWYCSTDGAGLQIWEGGTSPTGNSDLINFAATGKPVWVIGSDVLYQVHGGLDTMVAGNFAYDIMGLASYNVQSYANDGGTGCPSVDRIVTAPSVFPSTLRWIFPTAWYIDGCMPLASTMPIYEMSGPSYIFNGRQCMFHHKEPGFSVMSTLFDPSLIDSFAHRTDFIERSVTYLLGASVGVSNVNPSTTTSLYPNPASTGFTLAISSAKSTGATLELFNVLGRRVQHTNVTLEIGMNKIQTSVGDLVTGVYSLKLTGANGVPIYTGSFSKQ</sequence>
<dbReference type="NCBIfam" id="TIGR04183">
    <property type="entry name" value="Por_Secre_tail"/>
    <property type="match status" value="1"/>
</dbReference>
<proteinExistence type="predicted"/>
<evidence type="ECO:0000313" key="4">
    <source>
        <dbReference type="Proteomes" id="UP000239872"/>
    </source>
</evidence>
<comment type="caution">
    <text evidence="3">The sequence shown here is derived from an EMBL/GenBank/DDBJ whole genome shotgun (WGS) entry which is preliminary data.</text>
</comment>
<dbReference type="InterPro" id="IPR026444">
    <property type="entry name" value="Secre_tail"/>
</dbReference>
<dbReference type="AlphaFoldDB" id="A0A2S7SZ38"/>
<name>A0A2S7SZ38_9BACT</name>